<evidence type="ECO:0000256" key="2">
    <source>
        <dbReference type="ARBA" id="ARBA00023134"/>
    </source>
</evidence>
<name>A0A835XIQ1_9CHLO</name>
<dbReference type="GO" id="GO:0005525">
    <property type="term" value="F:GTP binding"/>
    <property type="evidence" value="ECO:0007669"/>
    <property type="project" value="UniProtKB-KW"/>
</dbReference>
<dbReference type="GO" id="GO:0003924">
    <property type="term" value="F:GTPase activity"/>
    <property type="evidence" value="ECO:0007669"/>
    <property type="project" value="InterPro"/>
</dbReference>
<dbReference type="OrthoDB" id="526559at2759"/>
<dbReference type="InterPro" id="IPR027417">
    <property type="entry name" value="P-loop_NTPase"/>
</dbReference>
<proteinExistence type="predicted"/>
<dbReference type="AlphaFoldDB" id="A0A835XIQ1"/>
<keyword evidence="4" id="KW-0460">Magnesium</keyword>
<dbReference type="Pfam" id="PF00025">
    <property type="entry name" value="Arf"/>
    <property type="match status" value="1"/>
</dbReference>
<protein>
    <recommendedName>
        <fullName evidence="7">ADP-ribosylation factor-like protein 16</fullName>
    </recommendedName>
</protein>
<dbReference type="EMBL" id="JAEHOE010000155">
    <property type="protein sequence ID" value="KAG2484169.1"/>
    <property type="molecule type" value="Genomic_DNA"/>
</dbReference>
<dbReference type="PANTHER" id="PTHR46688">
    <property type="entry name" value="ADP-RIBOSYLATION FACTOR-LIKE PROTEIN 16"/>
    <property type="match status" value="1"/>
</dbReference>
<comment type="caution">
    <text evidence="5">The sequence shown here is derived from an EMBL/GenBank/DDBJ whole genome shotgun (WGS) entry which is preliminary data.</text>
</comment>
<keyword evidence="2 3" id="KW-0342">GTP-binding</keyword>
<keyword evidence="6" id="KW-1185">Reference proteome</keyword>
<accession>A0A835XIQ1</accession>
<evidence type="ECO:0000256" key="4">
    <source>
        <dbReference type="PIRSR" id="PIRSR606689-2"/>
    </source>
</evidence>
<dbReference type="SUPFAM" id="SSF52540">
    <property type="entry name" value="P-loop containing nucleoside triphosphate hydrolases"/>
    <property type="match status" value="1"/>
</dbReference>
<dbReference type="Proteomes" id="UP000612055">
    <property type="component" value="Unassembled WGS sequence"/>
</dbReference>
<evidence type="ECO:0000313" key="5">
    <source>
        <dbReference type="EMBL" id="KAG2484169.1"/>
    </source>
</evidence>
<sequence>MSGGASKNGGMCCGSNLPANSPTGDADDFLLLGLQGSGKTLLGQRLRTVYGRCPGPPFRVVTTETHGCQDFRVPTARGCPVRDVKIRECGGSMQPLWRNWYSRPIRGVVFALDASDAAALAGAAVELYEVLQRPDLSPKPVCLVLTKADLPVTLSRAELDLTLGLAELERLYPGRLRVAELSSVLPPEECPALGALVDWMAGVKARDLGLEGRDAAGKQRR</sequence>
<dbReference type="InterPro" id="IPR006689">
    <property type="entry name" value="Small_GTPase_ARF/SAR"/>
</dbReference>
<dbReference type="Gene3D" id="3.40.50.300">
    <property type="entry name" value="P-loop containing nucleotide triphosphate hydrolases"/>
    <property type="match status" value="1"/>
</dbReference>
<feature type="binding site" evidence="3">
    <location>
        <begin position="33"/>
        <end position="40"/>
    </location>
    <ligand>
        <name>GTP</name>
        <dbReference type="ChEBI" id="CHEBI:37565"/>
    </ligand>
</feature>
<evidence type="ECO:0000313" key="6">
    <source>
        <dbReference type="Proteomes" id="UP000612055"/>
    </source>
</evidence>
<keyword evidence="4" id="KW-0479">Metal-binding</keyword>
<feature type="binding site" evidence="4">
    <location>
        <position position="65"/>
    </location>
    <ligand>
        <name>Mg(2+)</name>
        <dbReference type="ChEBI" id="CHEBI:18420"/>
    </ligand>
</feature>
<feature type="binding site" evidence="3">
    <location>
        <position position="91"/>
    </location>
    <ligand>
        <name>GTP</name>
        <dbReference type="ChEBI" id="CHEBI:37565"/>
    </ligand>
</feature>
<reference evidence="5" key="1">
    <citation type="journal article" date="2020" name="bioRxiv">
        <title>Comparative genomics of Chlamydomonas.</title>
        <authorList>
            <person name="Craig R.J."/>
            <person name="Hasan A.R."/>
            <person name="Ness R.W."/>
            <person name="Keightley P.D."/>
        </authorList>
    </citation>
    <scope>NUCLEOTIDE SEQUENCE</scope>
    <source>
        <strain evidence="5">CCAP 11/70</strain>
    </source>
</reference>
<dbReference type="PANTHER" id="PTHR46688:SF1">
    <property type="entry name" value="ADP-RIBOSYLATION FACTOR-LIKE PROTEIN 16"/>
    <property type="match status" value="1"/>
</dbReference>
<evidence type="ECO:0008006" key="7">
    <source>
        <dbReference type="Google" id="ProtNLM"/>
    </source>
</evidence>
<keyword evidence="1 3" id="KW-0547">Nucleotide-binding</keyword>
<dbReference type="GO" id="GO:0046872">
    <property type="term" value="F:metal ion binding"/>
    <property type="evidence" value="ECO:0007669"/>
    <property type="project" value="UniProtKB-KW"/>
</dbReference>
<gene>
    <name evidence="5" type="ORF">HYH03_016983</name>
</gene>
<evidence type="ECO:0000256" key="1">
    <source>
        <dbReference type="ARBA" id="ARBA00022741"/>
    </source>
</evidence>
<feature type="binding site" evidence="4">
    <location>
        <position position="40"/>
    </location>
    <ligand>
        <name>Mg(2+)</name>
        <dbReference type="ChEBI" id="CHEBI:18420"/>
    </ligand>
</feature>
<organism evidence="5 6">
    <name type="scientific">Edaphochlamys debaryana</name>
    <dbReference type="NCBI Taxonomy" id="47281"/>
    <lineage>
        <taxon>Eukaryota</taxon>
        <taxon>Viridiplantae</taxon>
        <taxon>Chlorophyta</taxon>
        <taxon>core chlorophytes</taxon>
        <taxon>Chlorophyceae</taxon>
        <taxon>CS clade</taxon>
        <taxon>Chlamydomonadales</taxon>
        <taxon>Chlamydomonadales incertae sedis</taxon>
        <taxon>Edaphochlamys</taxon>
    </lineage>
</organism>
<evidence type="ECO:0000256" key="3">
    <source>
        <dbReference type="PIRSR" id="PIRSR606689-1"/>
    </source>
</evidence>